<evidence type="ECO:0000256" key="3">
    <source>
        <dbReference type="ARBA" id="ARBA00023002"/>
    </source>
</evidence>
<dbReference type="Proteomes" id="UP001154282">
    <property type="component" value="Unassembled WGS sequence"/>
</dbReference>
<evidence type="ECO:0000256" key="4">
    <source>
        <dbReference type="ARBA" id="ARBA00023098"/>
    </source>
</evidence>
<dbReference type="GO" id="GO:0016020">
    <property type="term" value="C:membrane"/>
    <property type="evidence" value="ECO:0007669"/>
    <property type="project" value="UniProtKB-SubCell"/>
</dbReference>
<evidence type="ECO:0000313" key="6">
    <source>
        <dbReference type="EMBL" id="CAI0425329.1"/>
    </source>
</evidence>
<dbReference type="PANTHER" id="PTHR32100">
    <property type="entry name" value="OMEGA-6 FATTY ACID DESATURASE, CHLOROPLASTIC"/>
    <property type="match status" value="1"/>
</dbReference>
<dbReference type="GO" id="GO:0006629">
    <property type="term" value="P:lipid metabolic process"/>
    <property type="evidence" value="ECO:0007669"/>
    <property type="project" value="UniProtKB-KW"/>
</dbReference>
<evidence type="ECO:0000313" key="7">
    <source>
        <dbReference type="Proteomes" id="UP001154282"/>
    </source>
</evidence>
<evidence type="ECO:0000256" key="1">
    <source>
        <dbReference type="ARBA" id="ARBA00004370"/>
    </source>
</evidence>
<name>A0AAV0KUZ8_9ROSI</name>
<keyword evidence="4" id="KW-0443">Lipid metabolism</keyword>
<dbReference type="InterPro" id="IPR012171">
    <property type="entry name" value="Fatty_acid_desaturase"/>
</dbReference>
<proteinExistence type="inferred from homology"/>
<protein>
    <recommendedName>
        <fullName evidence="5">Fatty acid desaturase domain-containing protein</fullName>
    </recommendedName>
</protein>
<dbReference type="AlphaFoldDB" id="A0AAV0KUZ8"/>
<feature type="non-terminal residue" evidence="6">
    <location>
        <position position="74"/>
    </location>
</feature>
<keyword evidence="3" id="KW-0560">Oxidoreductase</keyword>
<accession>A0AAV0KUZ8</accession>
<sequence>MVVPYMAFVMWLDFVTYLNHHGHDDKIPWYRGKEWSYLRGGLTTIDRDYGWINNIHHDIRTHVIHHLFPQIPHY</sequence>
<comment type="similarity">
    <text evidence="2">Belongs to the fatty acid desaturase type 1 family.</text>
</comment>
<evidence type="ECO:0000256" key="2">
    <source>
        <dbReference type="ARBA" id="ARBA00009295"/>
    </source>
</evidence>
<dbReference type="Pfam" id="PF00487">
    <property type="entry name" value="FA_desaturase"/>
    <property type="match status" value="1"/>
</dbReference>
<gene>
    <name evidence="6" type="ORF">LITE_LOCUS20347</name>
</gene>
<reference evidence="6" key="1">
    <citation type="submission" date="2022-08" db="EMBL/GenBank/DDBJ databases">
        <authorList>
            <person name="Gutierrez-Valencia J."/>
        </authorList>
    </citation>
    <scope>NUCLEOTIDE SEQUENCE</scope>
</reference>
<comment type="caution">
    <text evidence="6">The sequence shown here is derived from an EMBL/GenBank/DDBJ whole genome shotgun (WGS) entry which is preliminary data.</text>
</comment>
<dbReference type="InterPro" id="IPR005804">
    <property type="entry name" value="FA_desaturase_dom"/>
</dbReference>
<dbReference type="EMBL" id="CAMGYJ010000005">
    <property type="protein sequence ID" value="CAI0425329.1"/>
    <property type="molecule type" value="Genomic_DNA"/>
</dbReference>
<evidence type="ECO:0000259" key="5">
    <source>
        <dbReference type="Pfam" id="PF00487"/>
    </source>
</evidence>
<feature type="domain" description="Fatty acid desaturase" evidence="5">
    <location>
        <begin position="2"/>
        <end position="74"/>
    </location>
</feature>
<dbReference type="GO" id="GO:0016491">
    <property type="term" value="F:oxidoreductase activity"/>
    <property type="evidence" value="ECO:0007669"/>
    <property type="project" value="UniProtKB-KW"/>
</dbReference>
<keyword evidence="7" id="KW-1185">Reference proteome</keyword>
<comment type="subcellular location">
    <subcellularLocation>
        <location evidence="1">Membrane</location>
    </subcellularLocation>
</comment>
<organism evidence="6 7">
    <name type="scientific">Linum tenue</name>
    <dbReference type="NCBI Taxonomy" id="586396"/>
    <lineage>
        <taxon>Eukaryota</taxon>
        <taxon>Viridiplantae</taxon>
        <taxon>Streptophyta</taxon>
        <taxon>Embryophyta</taxon>
        <taxon>Tracheophyta</taxon>
        <taxon>Spermatophyta</taxon>
        <taxon>Magnoliopsida</taxon>
        <taxon>eudicotyledons</taxon>
        <taxon>Gunneridae</taxon>
        <taxon>Pentapetalae</taxon>
        <taxon>rosids</taxon>
        <taxon>fabids</taxon>
        <taxon>Malpighiales</taxon>
        <taxon>Linaceae</taxon>
        <taxon>Linum</taxon>
    </lineage>
</organism>